<dbReference type="GO" id="GO:0019563">
    <property type="term" value="P:glycerol catabolic process"/>
    <property type="evidence" value="ECO:0007669"/>
    <property type="project" value="TreeGrafter"/>
</dbReference>
<dbReference type="GO" id="GO:0004807">
    <property type="term" value="F:triose-phosphate isomerase activity"/>
    <property type="evidence" value="ECO:0007669"/>
    <property type="project" value="UniProtKB-EC"/>
</dbReference>
<dbReference type="Pfam" id="PF00121">
    <property type="entry name" value="TIM"/>
    <property type="match status" value="1"/>
</dbReference>
<name>A0A1J1H4C8_PLARL</name>
<dbReference type="OMA" id="GNWKCYL"/>
<reference evidence="5 6" key="1">
    <citation type="submission" date="2015-04" db="EMBL/GenBank/DDBJ databases">
        <authorList>
            <consortium name="Pathogen Informatics"/>
        </authorList>
    </citation>
    <scope>NUCLEOTIDE SEQUENCE [LARGE SCALE GENOMIC DNA]</scope>
    <source>
        <strain evidence="5 6">SGS1</strain>
    </source>
</reference>
<dbReference type="InterPro" id="IPR013785">
    <property type="entry name" value="Aldolase_TIM"/>
</dbReference>
<dbReference type="UniPathway" id="UPA00138"/>
<dbReference type="OrthoDB" id="6715177at2759"/>
<dbReference type="EMBL" id="LN835303">
    <property type="protein sequence ID" value="CRG99767.1"/>
    <property type="molecule type" value="Genomic_DNA"/>
</dbReference>
<evidence type="ECO:0000256" key="1">
    <source>
        <dbReference type="ARBA" id="ARBA00007422"/>
    </source>
</evidence>
<sequence length="349" mass="40405">MQKKIVLLYIYLFNLYYIKISNCLLKCSYKLKIRKKYFISPKWILKEMKININKYKLNKLEVKNENNKKLIKTYSLTSNVNNEVKKKKKKKIIIGNWKCYLSKEQAYKLIDTLTKVKYSNYIDLVISPNLLFIPYLQEKIKENNSKINTCSQDVSLVNGFGAFTGETTAKLIYEFGNKYTIIGHSERKKGFYNNVETIEQTVLKVCNAIHSKLKVILCVGEDYDSTNFQLFSLKIRELLSIIKKKVSKNEMKNIIIAFEPNFAIGTGKYVSYDILNDCCLDIKKSIADEIDTKTSDEMLIVFGGSINKSNMKNYISNTVIDGFLIGKASLDETFIDIIRYVDDYILSNT</sequence>
<comment type="subunit">
    <text evidence="2">Homodimer.</text>
</comment>
<evidence type="ECO:0000256" key="3">
    <source>
        <dbReference type="ARBA" id="ARBA00023235"/>
    </source>
</evidence>
<dbReference type="InterPro" id="IPR000652">
    <property type="entry name" value="Triosephosphate_isomerase"/>
</dbReference>
<protein>
    <recommendedName>
        <fullName evidence="4">Triosephosphate isomerase</fullName>
        <ecNumber evidence="4">5.3.1.1</ecNumber>
    </recommendedName>
</protein>
<dbReference type="KEGG" id="prel:PRELSG_0819300"/>
<dbReference type="GeneID" id="39735869"/>
<dbReference type="UniPathway" id="UPA00109">
    <property type="reaction ID" value="UER00189"/>
</dbReference>
<dbReference type="InterPro" id="IPR035990">
    <property type="entry name" value="TIM_sf"/>
</dbReference>
<dbReference type="PANTHER" id="PTHR21139">
    <property type="entry name" value="TRIOSEPHOSPHATE ISOMERASE"/>
    <property type="match status" value="1"/>
</dbReference>
<organism evidence="5 6">
    <name type="scientific">Plasmodium relictum</name>
    <dbReference type="NCBI Taxonomy" id="85471"/>
    <lineage>
        <taxon>Eukaryota</taxon>
        <taxon>Sar</taxon>
        <taxon>Alveolata</taxon>
        <taxon>Apicomplexa</taxon>
        <taxon>Aconoidasida</taxon>
        <taxon>Haemosporida</taxon>
        <taxon>Plasmodiidae</taxon>
        <taxon>Plasmodium</taxon>
        <taxon>Plasmodium (Haemamoeba)</taxon>
    </lineage>
</organism>
<dbReference type="PROSITE" id="PS51440">
    <property type="entry name" value="TIM_2"/>
    <property type="match status" value="1"/>
</dbReference>
<accession>A0A1J1H4C8</accession>
<evidence type="ECO:0000313" key="5">
    <source>
        <dbReference type="EMBL" id="CRG99767.1"/>
    </source>
</evidence>
<dbReference type="AlphaFoldDB" id="A0A1J1H4C8"/>
<keyword evidence="4" id="KW-0324">Glycolysis</keyword>
<dbReference type="GO" id="GO:0006096">
    <property type="term" value="P:glycolytic process"/>
    <property type="evidence" value="ECO:0007669"/>
    <property type="project" value="UniProtKB-UniPathway"/>
</dbReference>
<keyword evidence="6" id="KW-1185">Reference proteome</keyword>
<dbReference type="EC" id="5.3.1.1" evidence="4"/>
<dbReference type="PANTHER" id="PTHR21139:SF2">
    <property type="entry name" value="TRIOSEPHOSPHATE ISOMERASE"/>
    <property type="match status" value="1"/>
</dbReference>
<comment type="catalytic activity">
    <reaction evidence="4">
        <text>D-glyceraldehyde 3-phosphate = dihydroxyacetone phosphate</text>
        <dbReference type="Rhea" id="RHEA:18585"/>
        <dbReference type="ChEBI" id="CHEBI:57642"/>
        <dbReference type="ChEBI" id="CHEBI:59776"/>
        <dbReference type="EC" id="5.3.1.1"/>
    </reaction>
</comment>
<comment type="pathway">
    <text evidence="4">Carbohydrate biosynthesis; gluconeogenesis.</text>
</comment>
<dbReference type="Gene3D" id="3.20.20.70">
    <property type="entry name" value="Aldolase class I"/>
    <property type="match status" value="1"/>
</dbReference>
<gene>
    <name evidence="5" type="ORF">PRELSG_0819300</name>
</gene>
<evidence type="ECO:0000256" key="4">
    <source>
        <dbReference type="RuleBase" id="RU363013"/>
    </source>
</evidence>
<dbReference type="GO" id="GO:0006094">
    <property type="term" value="P:gluconeogenesis"/>
    <property type="evidence" value="ECO:0007669"/>
    <property type="project" value="UniProtKB-UniPathway"/>
</dbReference>
<dbReference type="GO" id="GO:0005829">
    <property type="term" value="C:cytosol"/>
    <property type="evidence" value="ECO:0007669"/>
    <property type="project" value="TreeGrafter"/>
</dbReference>
<dbReference type="RefSeq" id="XP_028532772.1">
    <property type="nucleotide sequence ID" value="XM_028676265.1"/>
</dbReference>
<comment type="similarity">
    <text evidence="1 4">Belongs to the triosephosphate isomerase family.</text>
</comment>
<keyword evidence="4" id="KW-0312">Gluconeogenesis</keyword>
<dbReference type="VEuPathDB" id="PlasmoDB:PRELSG_0819300"/>
<dbReference type="Proteomes" id="UP000220158">
    <property type="component" value="Chromosome 8"/>
</dbReference>
<evidence type="ECO:0000313" key="6">
    <source>
        <dbReference type="Proteomes" id="UP000220158"/>
    </source>
</evidence>
<dbReference type="GO" id="GO:0046166">
    <property type="term" value="P:glyceraldehyde-3-phosphate biosynthetic process"/>
    <property type="evidence" value="ECO:0007669"/>
    <property type="project" value="TreeGrafter"/>
</dbReference>
<dbReference type="SUPFAM" id="SSF51351">
    <property type="entry name" value="Triosephosphate isomerase (TIM)"/>
    <property type="match status" value="1"/>
</dbReference>
<evidence type="ECO:0000256" key="2">
    <source>
        <dbReference type="ARBA" id="ARBA00011738"/>
    </source>
</evidence>
<comment type="pathway">
    <text evidence="4">Carbohydrate degradation; glycolysis; D-glyceraldehyde 3-phosphate from glycerone phosphate: step 1/1.</text>
</comment>
<keyword evidence="3 4" id="KW-0413">Isomerase</keyword>
<dbReference type="CDD" id="cd00311">
    <property type="entry name" value="TIM"/>
    <property type="match status" value="1"/>
</dbReference>
<proteinExistence type="inferred from homology"/>